<accession>A0A6C0GDW4</accession>
<protein>
    <recommendedName>
        <fullName evidence="3">Lipoprotein</fullName>
    </recommendedName>
</protein>
<dbReference type="PROSITE" id="PS51257">
    <property type="entry name" value="PROKAR_LIPOPROTEIN"/>
    <property type="match status" value="1"/>
</dbReference>
<dbReference type="Proteomes" id="UP000480178">
    <property type="component" value="Chromosome"/>
</dbReference>
<dbReference type="EMBL" id="CP048222">
    <property type="protein sequence ID" value="QHT66155.1"/>
    <property type="molecule type" value="Genomic_DNA"/>
</dbReference>
<sequence length="149" mass="16922">MNKILHLLLVVWLVSSCQEKQAVVEYLGTKQKLNVNDKDVKLITHLPDSIIVGRQTLFKLTTSSKEHKLVQAYFDCQVDTSSYIDTISYRIADCNKRLALINDTIVVALKPQKSGDFVFPETIVAISRGKDGVFRYHTGTFKYKVAEKQ</sequence>
<organism evidence="1 2">
    <name type="scientific">Rhodocytophaga rosea</name>
    <dbReference type="NCBI Taxonomy" id="2704465"/>
    <lineage>
        <taxon>Bacteria</taxon>
        <taxon>Pseudomonadati</taxon>
        <taxon>Bacteroidota</taxon>
        <taxon>Cytophagia</taxon>
        <taxon>Cytophagales</taxon>
        <taxon>Rhodocytophagaceae</taxon>
        <taxon>Rhodocytophaga</taxon>
    </lineage>
</organism>
<name>A0A6C0GDW4_9BACT</name>
<proteinExistence type="predicted"/>
<dbReference type="AlphaFoldDB" id="A0A6C0GDW4"/>
<reference evidence="1 2" key="1">
    <citation type="submission" date="2020-01" db="EMBL/GenBank/DDBJ databases">
        <authorList>
            <person name="Kim M.K."/>
        </authorList>
    </citation>
    <scope>NUCLEOTIDE SEQUENCE [LARGE SCALE GENOMIC DNA]</scope>
    <source>
        <strain evidence="1 2">172606-1</strain>
    </source>
</reference>
<evidence type="ECO:0008006" key="3">
    <source>
        <dbReference type="Google" id="ProtNLM"/>
    </source>
</evidence>
<gene>
    <name evidence="1" type="ORF">GXP67_05470</name>
</gene>
<dbReference type="KEGG" id="rhoz:GXP67_05470"/>
<evidence type="ECO:0000313" key="2">
    <source>
        <dbReference type="Proteomes" id="UP000480178"/>
    </source>
</evidence>
<evidence type="ECO:0000313" key="1">
    <source>
        <dbReference type="EMBL" id="QHT66155.1"/>
    </source>
</evidence>
<keyword evidence="2" id="KW-1185">Reference proteome</keyword>
<dbReference type="RefSeq" id="WP_162442226.1">
    <property type="nucleotide sequence ID" value="NZ_CP048222.1"/>
</dbReference>